<evidence type="ECO:0000256" key="5">
    <source>
        <dbReference type="ARBA" id="ARBA00022884"/>
    </source>
</evidence>
<dbReference type="SMART" id="SM00356">
    <property type="entry name" value="ZnF_C3H1"/>
    <property type="match status" value="1"/>
</dbReference>
<dbReference type="InterPro" id="IPR012677">
    <property type="entry name" value="Nucleotide-bd_a/b_plait_sf"/>
</dbReference>
<name>A0A0L7LH51_OPEBR</name>
<dbReference type="SMART" id="SM00361">
    <property type="entry name" value="RRM_1"/>
    <property type="match status" value="1"/>
</dbReference>
<dbReference type="Proteomes" id="UP000037510">
    <property type="component" value="Unassembled WGS sequence"/>
</dbReference>
<feature type="domain" description="C3H1-type" evidence="8">
    <location>
        <begin position="127"/>
        <end position="155"/>
    </location>
</feature>
<dbReference type="GO" id="GO:0089701">
    <property type="term" value="C:U2AF complex"/>
    <property type="evidence" value="ECO:0007669"/>
    <property type="project" value="InterPro"/>
</dbReference>
<evidence type="ECO:0000313" key="9">
    <source>
        <dbReference type="EMBL" id="KOB74689.1"/>
    </source>
</evidence>
<evidence type="ECO:0000256" key="2">
    <source>
        <dbReference type="ARBA" id="ARBA00022737"/>
    </source>
</evidence>
<dbReference type="GO" id="GO:1990904">
    <property type="term" value="C:ribonucleoprotein complex"/>
    <property type="evidence" value="ECO:0007669"/>
    <property type="project" value="UniProtKB-KW"/>
</dbReference>
<keyword evidence="3 6" id="KW-0863">Zinc-finger</keyword>
<comment type="caution">
    <text evidence="9">The sequence shown here is derived from an EMBL/GenBank/DDBJ whole genome shotgun (WGS) entry which is preliminary data.</text>
</comment>
<keyword evidence="10" id="KW-1185">Reference proteome</keyword>
<dbReference type="Gene3D" id="2.30.30.1190">
    <property type="match status" value="1"/>
</dbReference>
<dbReference type="PRINTS" id="PR01848">
    <property type="entry name" value="U2AUXFACTOR"/>
</dbReference>
<sequence>HKEWRKIAKRERRRRIRTQLAKDRDDIHYNEEYLKEQQILHTIELEMIERINAEENEKWLCAERRAMEQWQEWEMEQKKKKAEEERMKAIEEENRLKQETFMKNLEEFISGDSTDPPRELLISRETRPHAAICPFFSKTGCCRFGDQCSRNHQHPGISKILLATNFFVHFGMDNATPSEYDTDIMLEYEEIETYKQFKEFFFDVLEEFKKFGKVVIFKVSFILRPLDLVHRSQGSSWQRHTCVTVCNNMEKHLRGNVYVEYAELRCAVAAYRSLHARWYGGRQLSLQFTLVTSWKNAICG</sequence>
<evidence type="ECO:0000256" key="3">
    <source>
        <dbReference type="ARBA" id="ARBA00022771"/>
    </source>
</evidence>
<protein>
    <submittedName>
        <fullName evidence="9">U2 small nuclear ribonucleoprotein auxiliary factor 35 kDa subunit-related protein 1</fullName>
    </submittedName>
</protein>
<feature type="coiled-coil region" evidence="7">
    <location>
        <begin position="72"/>
        <end position="100"/>
    </location>
</feature>
<keyword evidence="4 6" id="KW-0862">Zinc</keyword>
<dbReference type="Gene3D" id="3.30.70.330">
    <property type="match status" value="1"/>
</dbReference>
<evidence type="ECO:0000313" key="10">
    <source>
        <dbReference type="Proteomes" id="UP000037510"/>
    </source>
</evidence>
<evidence type="ECO:0000256" key="4">
    <source>
        <dbReference type="ARBA" id="ARBA00022833"/>
    </source>
</evidence>
<gene>
    <name evidence="9" type="ORF">OBRU01_08038</name>
</gene>
<dbReference type="PROSITE" id="PS50103">
    <property type="entry name" value="ZF_C3H1"/>
    <property type="match status" value="1"/>
</dbReference>
<dbReference type="PANTHER" id="PTHR12620">
    <property type="entry name" value="U2 SNRNP AUXILIARY FACTOR, SMALL SUBUNIT"/>
    <property type="match status" value="1"/>
</dbReference>
<organism evidence="9 10">
    <name type="scientific">Operophtera brumata</name>
    <name type="common">Winter moth</name>
    <name type="synonym">Phalaena brumata</name>
    <dbReference type="NCBI Taxonomy" id="104452"/>
    <lineage>
        <taxon>Eukaryota</taxon>
        <taxon>Metazoa</taxon>
        <taxon>Ecdysozoa</taxon>
        <taxon>Arthropoda</taxon>
        <taxon>Hexapoda</taxon>
        <taxon>Insecta</taxon>
        <taxon>Pterygota</taxon>
        <taxon>Neoptera</taxon>
        <taxon>Endopterygota</taxon>
        <taxon>Lepidoptera</taxon>
        <taxon>Glossata</taxon>
        <taxon>Ditrysia</taxon>
        <taxon>Geometroidea</taxon>
        <taxon>Geometridae</taxon>
        <taxon>Larentiinae</taxon>
        <taxon>Operophtera</taxon>
    </lineage>
</organism>
<dbReference type="GO" id="GO:0008270">
    <property type="term" value="F:zinc ion binding"/>
    <property type="evidence" value="ECO:0007669"/>
    <property type="project" value="UniProtKB-KW"/>
</dbReference>
<dbReference type="GO" id="GO:0000398">
    <property type="term" value="P:mRNA splicing, via spliceosome"/>
    <property type="evidence" value="ECO:0007669"/>
    <property type="project" value="InterPro"/>
</dbReference>
<dbReference type="InterPro" id="IPR009145">
    <property type="entry name" value="U2AF_small"/>
</dbReference>
<dbReference type="SUPFAM" id="SSF54928">
    <property type="entry name" value="RNA-binding domain, RBD"/>
    <property type="match status" value="1"/>
</dbReference>
<reference evidence="9 10" key="1">
    <citation type="journal article" date="2015" name="Genome Biol. Evol.">
        <title>The genome of winter moth (Operophtera brumata) provides a genomic perspective on sexual dimorphism and phenology.</title>
        <authorList>
            <person name="Derks M.F."/>
            <person name="Smit S."/>
            <person name="Salis L."/>
            <person name="Schijlen E."/>
            <person name="Bossers A."/>
            <person name="Mateman C."/>
            <person name="Pijl A.S."/>
            <person name="de Ridder D."/>
            <person name="Groenen M.A."/>
            <person name="Visser M.E."/>
            <person name="Megens H.J."/>
        </authorList>
    </citation>
    <scope>NUCLEOTIDE SEQUENCE [LARGE SCALE GENOMIC DNA]</scope>
    <source>
        <strain evidence="9">WM2013NL</strain>
        <tissue evidence="9">Head and thorax</tissue>
    </source>
</reference>
<dbReference type="SUPFAM" id="SSF90229">
    <property type="entry name" value="CCCH zinc finger"/>
    <property type="match status" value="1"/>
</dbReference>
<dbReference type="InterPro" id="IPR000571">
    <property type="entry name" value="Znf_CCCH"/>
</dbReference>
<keyword evidence="2" id="KW-0677">Repeat</keyword>
<keyword evidence="5" id="KW-0694">RNA-binding</keyword>
<dbReference type="InterPro" id="IPR003954">
    <property type="entry name" value="RRM_euk-type"/>
</dbReference>
<accession>A0A0L7LH51</accession>
<keyword evidence="1 6" id="KW-0479">Metal-binding</keyword>
<keyword evidence="9" id="KW-0687">Ribonucleoprotein</keyword>
<evidence type="ECO:0000256" key="1">
    <source>
        <dbReference type="ARBA" id="ARBA00022723"/>
    </source>
</evidence>
<dbReference type="STRING" id="104452.A0A0L7LH51"/>
<dbReference type="GO" id="GO:0003723">
    <property type="term" value="F:RNA binding"/>
    <property type="evidence" value="ECO:0007669"/>
    <property type="project" value="UniProtKB-KW"/>
</dbReference>
<feature type="zinc finger region" description="C3H1-type" evidence="6">
    <location>
        <begin position="127"/>
        <end position="155"/>
    </location>
</feature>
<evidence type="ECO:0000259" key="8">
    <source>
        <dbReference type="PROSITE" id="PS50103"/>
    </source>
</evidence>
<proteinExistence type="predicted"/>
<dbReference type="InterPro" id="IPR035979">
    <property type="entry name" value="RBD_domain_sf"/>
</dbReference>
<evidence type="ECO:0000256" key="6">
    <source>
        <dbReference type="PROSITE-ProRule" id="PRU00723"/>
    </source>
</evidence>
<dbReference type="Pfam" id="PF00642">
    <property type="entry name" value="zf-CCCH"/>
    <property type="match status" value="1"/>
</dbReference>
<evidence type="ECO:0000256" key="7">
    <source>
        <dbReference type="SAM" id="Coils"/>
    </source>
</evidence>
<dbReference type="InterPro" id="IPR036855">
    <property type="entry name" value="Znf_CCCH_sf"/>
</dbReference>
<dbReference type="EMBL" id="JTDY01001163">
    <property type="protein sequence ID" value="KOB74689.1"/>
    <property type="molecule type" value="Genomic_DNA"/>
</dbReference>
<feature type="non-terminal residue" evidence="9">
    <location>
        <position position="1"/>
    </location>
</feature>
<keyword evidence="7" id="KW-0175">Coiled coil</keyword>
<dbReference type="AlphaFoldDB" id="A0A0L7LH51"/>